<dbReference type="AlphaFoldDB" id="A0A6C2C2W9"/>
<accession>A0A6C2C2W9</accession>
<keyword evidence="3" id="KW-1185">Reference proteome</keyword>
<evidence type="ECO:0000256" key="1">
    <source>
        <dbReference type="SAM" id="Phobius"/>
    </source>
</evidence>
<keyword evidence="1" id="KW-1133">Transmembrane helix</keyword>
<protein>
    <submittedName>
        <fullName evidence="2">Uncharacterized protein</fullName>
    </submittedName>
</protein>
<keyword evidence="1" id="KW-0472">Membrane</keyword>
<organism evidence="2 3">
    <name type="scientific">Weissella muntiaci</name>
    <dbReference type="NCBI Taxonomy" id="2508881"/>
    <lineage>
        <taxon>Bacteria</taxon>
        <taxon>Bacillati</taxon>
        <taxon>Bacillota</taxon>
        <taxon>Bacilli</taxon>
        <taxon>Lactobacillales</taxon>
        <taxon>Lactobacillaceae</taxon>
        <taxon>Weissella</taxon>
    </lineage>
</organism>
<comment type="caution">
    <text evidence="2">The sequence shown here is derived from an EMBL/GenBank/DDBJ whole genome shotgun (WGS) entry which is preliminary data.</text>
</comment>
<name>A0A6C2C2W9_9LACO</name>
<gene>
    <name evidence="2" type="ORF">ESZ50_10860</name>
</gene>
<reference evidence="2 3" key="1">
    <citation type="submission" date="2019-01" db="EMBL/GenBank/DDBJ databases">
        <title>Weissella sp. nov., a novel lactic acid bacterium isolated from animal feces.</title>
        <authorList>
            <person name="Wang L.-T."/>
        </authorList>
    </citation>
    <scope>NUCLEOTIDE SEQUENCE [LARGE SCALE GENOMIC DNA]</scope>
    <source>
        <strain evidence="2 3">8H-2</strain>
    </source>
</reference>
<dbReference type="RefSeq" id="WP_148623892.1">
    <property type="nucleotide sequence ID" value="NZ_SDGZ01000028.1"/>
</dbReference>
<keyword evidence="1" id="KW-0812">Transmembrane</keyword>
<proteinExistence type="predicted"/>
<dbReference type="Proteomes" id="UP000371977">
    <property type="component" value="Unassembled WGS sequence"/>
</dbReference>
<feature type="transmembrane region" description="Helical" evidence="1">
    <location>
        <begin position="36"/>
        <end position="61"/>
    </location>
</feature>
<evidence type="ECO:0000313" key="2">
    <source>
        <dbReference type="EMBL" id="TYC47846.1"/>
    </source>
</evidence>
<feature type="transmembrane region" description="Helical" evidence="1">
    <location>
        <begin position="81"/>
        <end position="101"/>
    </location>
</feature>
<dbReference type="OrthoDB" id="9760950at2"/>
<dbReference type="EMBL" id="SDGZ01000028">
    <property type="protein sequence ID" value="TYC47846.1"/>
    <property type="molecule type" value="Genomic_DNA"/>
</dbReference>
<evidence type="ECO:0000313" key="3">
    <source>
        <dbReference type="Proteomes" id="UP000371977"/>
    </source>
</evidence>
<sequence>MSKPDYITHSFSESDITIDWFFANNGSDPKRKIKQFLLILVGWLMVLLPIFVVVIIKYTSVLPSTGGHHTRLLLKYDLKQAILYFSLFIIYLFILLAVNLYHIKGSGGRAEINYGLLERHLYLAEKLYTSKYGFETLRKDQQYIEIADYADISTFELRQRFNYFLEDDDAI</sequence>